<name>A0A7G1I8G1_MYCKA</name>
<proteinExistence type="predicted"/>
<gene>
    <name evidence="2" type="ORF">NIIDMKKI_12780</name>
</gene>
<evidence type="ECO:0000256" key="1">
    <source>
        <dbReference type="SAM" id="MobiDB-lite"/>
    </source>
</evidence>
<accession>A0A7G1I8G1</accession>
<evidence type="ECO:0000313" key="2">
    <source>
        <dbReference type="EMBL" id="BCI86072.1"/>
    </source>
</evidence>
<reference evidence="2 3" key="1">
    <citation type="submission" date="2020-07" db="EMBL/GenBank/DDBJ databases">
        <title>Mycobacterium kansasii (former subtype) with zoonotic potential isolated from diseased indoor pet cat, Japan.</title>
        <authorList>
            <person name="Fukano H."/>
            <person name="Terazono T."/>
            <person name="Hoshino Y."/>
        </authorList>
    </citation>
    <scope>NUCLEOTIDE SEQUENCE [LARGE SCALE GENOMIC DNA]</scope>
    <source>
        <strain evidence="2 3">Kuro-I</strain>
    </source>
</reference>
<feature type="compositionally biased region" description="Polar residues" evidence="1">
    <location>
        <begin position="1"/>
        <end position="10"/>
    </location>
</feature>
<keyword evidence="3" id="KW-1185">Reference proteome</keyword>
<organism evidence="2 3">
    <name type="scientific">Mycobacterium kansasii</name>
    <dbReference type="NCBI Taxonomy" id="1768"/>
    <lineage>
        <taxon>Bacteria</taxon>
        <taxon>Bacillati</taxon>
        <taxon>Actinomycetota</taxon>
        <taxon>Actinomycetes</taxon>
        <taxon>Mycobacteriales</taxon>
        <taxon>Mycobacteriaceae</taxon>
        <taxon>Mycobacterium</taxon>
    </lineage>
</organism>
<dbReference type="EMBL" id="AP023343">
    <property type="protein sequence ID" value="BCI86072.1"/>
    <property type="molecule type" value="Genomic_DNA"/>
</dbReference>
<sequence>MSNTGANTSGLGDYDIRYPLDPNVDSDDASEFSWGAGLEPPSVRGKPPAEGGRYRGATPPCDPVIGVSGGQRQ</sequence>
<dbReference type="Proteomes" id="UP000516380">
    <property type="component" value="Chromosome"/>
</dbReference>
<evidence type="ECO:0000313" key="3">
    <source>
        <dbReference type="Proteomes" id="UP000516380"/>
    </source>
</evidence>
<dbReference type="AlphaFoldDB" id="A0A7G1I8G1"/>
<protein>
    <submittedName>
        <fullName evidence="2">Uncharacterized protein</fullName>
    </submittedName>
</protein>
<feature type="region of interest" description="Disordered" evidence="1">
    <location>
        <begin position="1"/>
        <end position="73"/>
    </location>
</feature>